<dbReference type="AlphaFoldDB" id="A0A0K1JQ10"/>
<dbReference type="EMBL" id="CP011112">
    <property type="protein sequence ID" value="AKU18796.1"/>
    <property type="molecule type" value="Genomic_DNA"/>
</dbReference>
<sequence length="643" mass="69717">MLKDLFHDRTSVSAPAVSPDGKRIAFVVSTIDLDENTTRSRVWLSGPDGDPAPVTAGPNDAQPAWSPDGRLLAFTSKRGEKDKEATLHVMPLAGPGEVRTVATMKEGFAEPQWSPDGRYLAFTSRTRDARYDAKDESWQPPRKIETFFTRLNGEDWVFDRPSHVYVVRADGTGSPRNLTPGPHQHDGVSWLADSSGVVTSGARHDDWDLDLAQDLYVVPLDGEIRALTSQTGGYFHPSVSPDGTRVALLGNDDPMIEPQNARVGVLPLDGGPITWVSTDLDRTFSPFPGARAPIWTDDATLLATAEDHGDVHLYEVAADGSAAPRPLTSGPVAVQGFSAAAGKVAMAQATVEHPAELVTLDGPVTDVTTSWSGWEKFAVPCADGSGEIDAWIMRPANFDDSQTYPVLLNVHGGPFTQYGEGFFDEAQMQAAAGFVVLMSNPRGGSGRDTAWGQSIVGAKHPKVPGTGWGSVDVDDVMAVLDHALATYAFCDRDRVGMLGGSYGGYMATTLATRFSDRFRAICSERAVNNMLTEEFTSDVSGAFQVFLGVSVVEDPDAYAAMSPIHQAKEINTPLLIIHSENDLRCPVNQAEELFVAMRFMGKDVTFYRFPGEDHELTRGGSPVHRKMRAEIVLDYFTERLAVR</sequence>
<dbReference type="Gene3D" id="2.120.10.60">
    <property type="entry name" value="Tricorn protease N-terminal domain"/>
    <property type="match status" value="1"/>
</dbReference>
<dbReference type="PANTHER" id="PTHR42776:SF27">
    <property type="entry name" value="DIPEPTIDYL PEPTIDASE FAMILY MEMBER 6"/>
    <property type="match status" value="1"/>
</dbReference>
<gene>
    <name evidence="5" type="ORF">VV02_09980</name>
</gene>
<keyword evidence="6" id="KW-1185">Reference proteome</keyword>
<keyword evidence="2" id="KW-0645">Protease</keyword>
<dbReference type="STRING" id="571913.VV02_09980"/>
<dbReference type="Gene3D" id="3.40.50.1820">
    <property type="entry name" value="alpha/beta hydrolase"/>
    <property type="match status" value="1"/>
</dbReference>
<name>A0A0K1JQ10_9MICO</name>
<evidence type="ECO:0000313" key="5">
    <source>
        <dbReference type="EMBL" id="AKU18796.1"/>
    </source>
</evidence>
<evidence type="ECO:0000259" key="4">
    <source>
        <dbReference type="Pfam" id="PF00326"/>
    </source>
</evidence>
<evidence type="ECO:0000256" key="2">
    <source>
        <dbReference type="ARBA" id="ARBA00022825"/>
    </source>
</evidence>
<keyword evidence="2" id="KW-0720">Serine protease</keyword>
<organism evidence="5 6">
    <name type="scientific">Luteipulveratus mongoliensis</name>
    <dbReference type="NCBI Taxonomy" id="571913"/>
    <lineage>
        <taxon>Bacteria</taxon>
        <taxon>Bacillati</taxon>
        <taxon>Actinomycetota</taxon>
        <taxon>Actinomycetes</taxon>
        <taxon>Micrococcales</taxon>
        <taxon>Dermacoccaceae</taxon>
        <taxon>Luteipulveratus</taxon>
    </lineage>
</organism>
<dbReference type="KEGG" id="lmoi:VV02_09980"/>
<dbReference type="InterPro" id="IPR011659">
    <property type="entry name" value="WD40"/>
</dbReference>
<dbReference type="InterPro" id="IPR011042">
    <property type="entry name" value="6-blade_b-propeller_TolB-like"/>
</dbReference>
<dbReference type="PANTHER" id="PTHR42776">
    <property type="entry name" value="SERINE PEPTIDASE S9 FAMILY MEMBER"/>
    <property type="match status" value="1"/>
</dbReference>
<evidence type="ECO:0000313" key="6">
    <source>
        <dbReference type="Proteomes" id="UP000066480"/>
    </source>
</evidence>
<feature type="domain" description="Peptidase S9 prolyl oligopeptidase catalytic" evidence="4">
    <location>
        <begin position="422"/>
        <end position="640"/>
    </location>
</feature>
<dbReference type="Gene3D" id="2.120.10.30">
    <property type="entry name" value="TolB, C-terminal domain"/>
    <property type="match status" value="1"/>
</dbReference>
<dbReference type="Pfam" id="PF07676">
    <property type="entry name" value="PD40"/>
    <property type="match status" value="4"/>
</dbReference>
<dbReference type="GO" id="GO:0006508">
    <property type="term" value="P:proteolysis"/>
    <property type="evidence" value="ECO:0007669"/>
    <property type="project" value="InterPro"/>
</dbReference>
<dbReference type="PATRIC" id="fig|571913.6.peg.2037"/>
<dbReference type="InterPro" id="IPR001375">
    <property type="entry name" value="Peptidase_S9_cat"/>
</dbReference>
<protein>
    <recommendedName>
        <fullName evidence="4">Peptidase S9 prolyl oligopeptidase catalytic domain-containing protein</fullName>
    </recommendedName>
</protein>
<keyword evidence="1" id="KW-0378">Hydrolase</keyword>
<dbReference type="InterPro" id="IPR029058">
    <property type="entry name" value="AB_hydrolase_fold"/>
</dbReference>
<dbReference type="SUPFAM" id="SSF82171">
    <property type="entry name" value="DPP6 N-terminal domain-like"/>
    <property type="match status" value="1"/>
</dbReference>
<dbReference type="SUPFAM" id="SSF53474">
    <property type="entry name" value="alpha/beta-Hydrolases"/>
    <property type="match status" value="1"/>
</dbReference>
<feature type="region of interest" description="Disordered" evidence="3">
    <location>
        <begin position="41"/>
        <end position="66"/>
    </location>
</feature>
<evidence type="ECO:0000256" key="3">
    <source>
        <dbReference type="SAM" id="MobiDB-lite"/>
    </source>
</evidence>
<dbReference type="GO" id="GO:0004252">
    <property type="term" value="F:serine-type endopeptidase activity"/>
    <property type="evidence" value="ECO:0007669"/>
    <property type="project" value="TreeGrafter"/>
</dbReference>
<proteinExistence type="predicted"/>
<dbReference type="Pfam" id="PF00326">
    <property type="entry name" value="Peptidase_S9"/>
    <property type="match status" value="1"/>
</dbReference>
<evidence type="ECO:0000256" key="1">
    <source>
        <dbReference type="ARBA" id="ARBA00022801"/>
    </source>
</evidence>
<accession>A0A0K1JQ10</accession>
<reference evidence="5 6" key="1">
    <citation type="submission" date="2015-03" db="EMBL/GenBank/DDBJ databases">
        <title>Luteipulveratus halotolerans sp. nov., a novel actinobacterium (Dermacoccaceae) from Sarawak, Malaysia.</title>
        <authorList>
            <person name="Juboi H."/>
            <person name="Basik A."/>
            <person name="Shamsul S.S."/>
            <person name="Arnold P."/>
            <person name="Schmitt E.K."/>
            <person name="Sanglier J.-J."/>
            <person name="Yeo T."/>
        </authorList>
    </citation>
    <scope>NUCLEOTIDE SEQUENCE [LARGE SCALE GENOMIC DNA]</scope>
    <source>
        <strain evidence="5 6">MN07-A0370</strain>
    </source>
</reference>
<dbReference type="Proteomes" id="UP000066480">
    <property type="component" value="Chromosome"/>
</dbReference>